<reference evidence="3" key="1">
    <citation type="submission" date="2020-05" db="EMBL/GenBank/DDBJ databases">
        <title>Mycena genomes resolve the evolution of fungal bioluminescence.</title>
        <authorList>
            <person name="Tsai I.J."/>
        </authorList>
    </citation>
    <scope>NUCLEOTIDE SEQUENCE</scope>
    <source>
        <strain evidence="3">CCC161011</strain>
    </source>
</reference>
<dbReference type="InterPro" id="IPR043708">
    <property type="entry name" value="DUF5648"/>
</dbReference>
<evidence type="ECO:0000259" key="2">
    <source>
        <dbReference type="Pfam" id="PF18885"/>
    </source>
</evidence>
<feature type="domain" description="DUF5648" evidence="2">
    <location>
        <begin position="43"/>
        <end position="181"/>
    </location>
</feature>
<dbReference type="AlphaFoldDB" id="A0A8H7CVY8"/>
<dbReference type="EMBL" id="JACAZI010000010">
    <property type="protein sequence ID" value="KAF7350006.1"/>
    <property type="molecule type" value="Genomic_DNA"/>
</dbReference>
<accession>A0A8H7CVY8</accession>
<name>A0A8H7CVY8_9AGAR</name>
<keyword evidence="1" id="KW-0732">Signal</keyword>
<evidence type="ECO:0000256" key="1">
    <source>
        <dbReference type="SAM" id="SignalP"/>
    </source>
</evidence>
<dbReference type="Proteomes" id="UP000620124">
    <property type="component" value="Unassembled WGS sequence"/>
</dbReference>
<organism evidence="3 4">
    <name type="scientific">Mycena venus</name>
    <dbReference type="NCBI Taxonomy" id="2733690"/>
    <lineage>
        <taxon>Eukaryota</taxon>
        <taxon>Fungi</taxon>
        <taxon>Dikarya</taxon>
        <taxon>Basidiomycota</taxon>
        <taxon>Agaricomycotina</taxon>
        <taxon>Agaricomycetes</taxon>
        <taxon>Agaricomycetidae</taxon>
        <taxon>Agaricales</taxon>
        <taxon>Marasmiineae</taxon>
        <taxon>Mycenaceae</taxon>
        <taxon>Mycena</taxon>
    </lineage>
</organism>
<evidence type="ECO:0000313" key="3">
    <source>
        <dbReference type="EMBL" id="KAF7350006.1"/>
    </source>
</evidence>
<proteinExistence type="predicted"/>
<dbReference type="OrthoDB" id="9971254at2759"/>
<protein>
    <recommendedName>
        <fullName evidence="2">DUF5648 domain-containing protein</fullName>
    </recommendedName>
</protein>
<feature type="signal peptide" evidence="1">
    <location>
        <begin position="1"/>
        <end position="17"/>
    </location>
</feature>
<dbReference type="Pfam" id="PF18885">
    <property type="entry name" value="DUF5648"/>
    <property type="match status" value="1"/>
</dbReference>
<evidence type="ECO:0000313" key="4">
    <source>
        <dbReference type="Proteomes" id="UP000620124"/>
    </source>
</evidence>
<sequence>MRLLLSAVYFCITLASALRVNEPAVVMSRDNQTCGDPSDVVPYYQHYSSAVTDYYYTADAALVNTVITSYHYTFQRVAGLVFITQQPSTVPFYRLYLSSGVDFYTTNTTERDIAIKQGYAEGDPTDPLTYIYPTEICGAVPFYRIYKSSQQATYYTTSESEKLDFIANQGYVDQGIAGYILPLVPSQCT</sequence>
<feature type="chain" id="PRO_5034092912" description="DUF5648 domain-containing protein" evidence="1">
    <location>
        <begin position="18"/>
        <end position="189"/>
    </location>
</feature>
<comment type="caution">
    <text evidence="3">The sequence shown here is derived from an EMBL/GenBank/DDBJ whole genome shotgun (WGS) entry which is preliminary data.</text>
</comment>
<keyword evidence="4" id="KW-1185">Reference proteome</keyword>
<gene>
    <name evidence="3" type="ORF">MVEN_01302200</name>
</gene>